<dbReference type="Pfam" id="PF13924">
    <property type="entry name" value="Lipocalin_5"/>
    <property type="match status" value="1"/>
</dbReference>
<dbReference type="STRING" id="407022.SAMN05661044_00087"/>
<accession>A0A1H7GHJ0</accession>
<protein>
    <submittedName>
        <fullName evidence="3">Lipocalin-like domain-containing protein</fullName>
    </submittedName>
</protein>
<dbReference type="InterPro" id="IPR024311">
    <property type="entry name" value="Lipocalin-like"/>
</dbReference>
<feature type="signal peptide" evidence="1">
    <location>
        <begin position="1"/>
        <end position="18"/>
    </location>
</feature>
<dbReference type="Proteomes" id="UP000199421">
    <property type="component" value="Unassembled WGS sequence"/>
</dbReference>
<feature type="domain" description="Lipocalin-like" evidence="2">
    <location>
        <begin position="32"/>
        <end position="166"/>
    </location>
</feature>
<keyword evidence="4" id="KW-1185">Reference proteome</keyword>
<evidence type="ECO:0000259" key="2">
    <source>
        <dbReference type="Pfam" id="PF13924"/>
    </source>
</evidence>
<dbReference type="AlphaFoldDB" id="A0A1H7GHJ0"/>
<keyword evidence="1" id="KW-0732">Signal</keyword>
<organism evidence="3 4">
    <name type="scientific">Olivibacter domesticus</name>
    <name type="common">Pseudosphingobacterium domesticum</name>
    <dbReference type="NCBI Taxonomy" id="407022"/>
    <lineage>
        <taxon>Bacteria</taxon>
        <taxon>Pseudomonadati</taxon>
        <taxon>Bacteroidota</taxon>
        <taxon>Sphingobacteriia</taxon>
        <taxon>Sphingobacteriales</taxon>
        <taxon>Sphingobacteriaceae</taxon>
        <taxon>Olivibacter</taxon>
    </lineage>
</organism>
<reference evidence="4" key="1">
    <citation type="submission" date="2016-10" db="EMBL/GenBank/DDBJ databases">
        <authorList>
            <person name="Varghese N."/>
            <person name="Submissions S."/>
        </authorList>
    </citation>
    <scope>NUCLEOTIDE SEQUENCE [LARGE SCALE GENOMIC DNA]</scope>
    <source>
        <strain evidence="4">DSM 18733</strain>
    </source>
</reference>
<proteinExistence type="predicted"/>
<feature type="chain" id="PRO_5011570784" evidence="1">
    <location>
        <begin position="19"/>
        <end position="167"/>
    </location>
</feature>
<dbReference type="EMBL" id="FOAF01000001">
    <property type="protein sequence ID" value="SEK37581.1"/>
    <property type="molecule type" value="Genomic_DNA"/>
</dbReference>
<evidence type="ECO:0000256" key="1">
    <source>
        <dbReference type="SAM" id="SignalP"/>
    </source>
</evidence>
<dbReference type="OrthoDB" id="118834at2"/>
<evidence type="ECO:0000313" key="4">
    <source>
        <dbReference type="Proteomes" id="UP000199421"/>
    </source>
</evidence>
<name>A0A1H7GHJ0_OLID1</name>
<sequence length="167" mass="18506">MKYLLCVAFIMSFTALQAQDVKPSKKIEKQFVGTWSLIAVVNTNADGSKTLPYGENPVGLLVFTDIGDYAIQILKATRPKVAAGDKNKATPDENAALVQGNNSHFGTYTVHPEKHTINFNVQHAFYPNWEGNMQVRSYKLENNMLHYVVTNTTNGGAVTATVVWKKK</sequence>
<gene>
    <name evidence="3" type="ORF">SAMN05661044_00087</name>
</gene>
<evidence type="ECO:0000313" key="3">
    <source>
        <dbReference type="EMBL" id="SEK37581.1"/>
    </source>
</evidence>
<dbReference type="RefSeq" id="WP_093316497.1">
    <property type="nucleotide sequence ID" value="NZ_FOAF01000001.1"/>
</dbReference>